<dbReference type="KEGG" id="rsa:RSal33209_3365"/>
<dbReference type="STRING" id="288705.RSal33209_3365"/>
<dbReference type="EMBL" id="CP000910">
    <property type="protein sequence ID" value="ABY25075.1"/>
    <property type="molecule type" value="Genomic_DNA"/>
</dbReference>
<organism evidence="1 2">
    <name type="scientific">Renibacterium salmoninarum (strain ATCC 33209 / DSM 20767 / JCM 11484 / NBRC 15589 / NCIMB 2235)</name>
    <dbReference type="NCBI Taxonomy" id="288705"/>
    <lineage>
        <taxon>Bacteria</taxon>
        <taxon>Bacillati</taxon>
        <taxon>Actinomycetota</taxon>
        <taxon>Actinomycetes</taxon>
        <taxon>Micrococcales</taxon>
        <taxon>Micrococcaceae</taxon>
        <taxon>Renibacterium</taxon>
    </lineage>
</organism>
<name>A9WV54_RENSM</name>
<protein>
    <submittedName>
        <fullName evidence="1">Alpha-L-fucosidase</fullName>
    </submittedName>
</protein>
<evidence type="ECO:0000313" key="1">
    <source>
        <dbReference type="EMBL" id="ABY25075.1"/>
    </source>
</evidence>
<evidence type="ECO:0000313" key="2">
    <source>
        <dbReference type="Proteomes" id="UP000002007"/>
    </source>
</evidence>
<gene>
    <name evidence="1" type="ordered locus">RSal33209_3365</name>
</gene>
<accession>A9WV54</accession>
<dbReference type="AlphaFoldDB" id="A9WV54"/>
<sequence>MASYSQMPSLPLVAEMSVGLAMKQAKPARIMNGAGWRSATRQTKGNSPKSYRLMHKILVIERP</sequence>
<proteinExistence type="predicted"/>
<reference evidence="2" key="1">
    <citation type="journal article" date="2008" name="J. Bacteriol.">
        <title>Genome sequence of the fish pathogen Renibacterium salmoninarum suggests reductive evolution away from an environmental Arthrobacter ancestor.</title>
        <authorList>
            <person name="Wiens G.D."/>
            <person name="Rockey D.D."/>
            <person name="Wu Z."/>
            <person name="Chang J."/>
            <person name="Levy R."/>
            <person name="Crane S."/>
            <person name="Chen D.S."/>
            <person name="Capri G.R."/>
            <person name="Burnett J.R."/>
            <person name="Sudheesh P.S."/>
            <person name="Schipma M.J."/>
            <person name="Burd H."/>
            <person name="Bhattacharyya A."/>
            <person name="Rhodes L.D."/>
            <person name="Kaul R."/>
            <person name="Strom M.S."/>
        </authorList>
    </citation>
    <scope>NUCLEOTIDE SEQUENCE [LARGE SCALE GENOMIC DNA]</scope>
    <source>
        <strain evidence="2">ATCC 33209 / DSM 20767 / JCM 11484 / NBRC 15589 / NCIMB 2235</strain>
    </source>
</reference>
<keyword evidence="2" id="KW-1185">Reference proteome</keyword>
<dbReference type="Proteomes" id="UP000002007">
    <property type="component" value="Chromosome"/>
</dbReference>
<dbReference type="HOGENOM" id="CLU_2882779_0_0_11"/>